<sequence length="296" mass="33601">MVKYIKLEEAKKVAEGAIKVYPRNEPTRSPKRKPIWDRLQKNPKKRQFPDTGPRGRSPRMENGRMRQPQEPIYTPYAPLRTSIRKVYAQMGHLKEFVRERSRRALDSPRRNDKPRSRTPPRVTRRIDTISGGLEGGGDTSNSRKQYARRVVYRLAPMTTIDREGIKFSEEELKGIEIPHDDPLIISPVIANFLVAGMLVDTGSSTDILYLGAYDRLGLPRNLLKPADTPLTGFTGHSIYRVGIADLDFRVGEAPRTVTIRASSTIVDIFVLESSMNFICDKTPNSYIPDPQNDILI</sequence>
<organism evidence="2 3">
    <name type="scientific">Lithospermum erythrorhizon</name>
    <name type="common">Purple gromwell</name>
    <name type="synonym">Lithospermum officinale var. erythrorhizon</name>
    <dbReference type="NCBI Taxonomy" id="34254"/>
    <lineage>
        <taxon>Eukaryota</taxon>
        <taxon>Viridiplantae</taxon>
        <taxon>Streptophyta</taxon>
        <taxon>Embryophyta</taxon>
        <taxon>Tracheophyta</taxon>
        <taxon>Spermatophyta</taxon>
        <taxon>Magnoliopsida</taxon>
        <taxon>eudicotyledons</taxon>
        <taxon>Gunneridae</taxon>
        <taxon>Pentapetalae</taxon>
        <taxon>asterids</taxon>
        <taxon>lamiids</taxon>
        <taxon>Boraginales</taxon>
        <taxon>Boraginaceae</taxon>
        <taxon>Boraginoideae</taxon>
        <taxon>Lithospermeae</taxon>
        <taxon>Lithospermum</taxon>
    </lineage>
</organism>
<dbReference type="Proteomes" id="UP001454036">
    <property type="component" value="Unassembled WGS sequence"/>
</dbReference>
<evidence type="ECO:0000256" key="1">
    <source>
        <dbReference type="SAM" id="MobiDB-lite"/>
    </source>
</evidence>
<dbReference type="InterPro" id="IPR021109">
    <property type="entry name" value="Peptidase_aspartic_dom_sf"/>
</dbReference>
<dbReference type="AlphaFoldDB" id="A0AAV3PEQ3"/>
<dbReference type="PANTHER" id="PTHR33240">
    <property type="entry name" value="OS08G0508500 PROTEIN"/>
    <property type="match status" value="1"/>
</dbReference>
<protein>
    <submittedName>
        <fullName evidence="2">Uncharacterized protein</fullName>
    </submittedName>
</protein>
<dbReference type="PANTHER" id="PTHR33240:SF15">
    <property type="entry name" value="GAG-PRO-LIKE PROTEIN"/>
    <property type="match status" value="1"/>
</dbReference>
<dbReference type="Gene3D" id="2.40.70.10">
    <property type="entry name" value="Acid Proteases"/>
    <property type="match status" value="1"/>
</dbReference>
<gene>
    <name evidence="2" type="ORF">LIER_36797</name>
</gene>
<evidence type="ECO:0000313" key="3">
    <source>
        <dbReference type="Proteomes" id="UP001454036"/>
    </source>
</evidence>
<evidence type="ECO:0000313" key="2">
    <source>
        <dbReference type="EMBL" id="GAA0148775.1"/>
    </source>
</evidence>
<feature type="region of interest" description="Disordered" evidence="1">
    <location>
        <begin position="98"/>
        <end position="142"/>
    </location>
</feature>
<dbReference type="EMBL" id="BAABME010017103">
    <property type="protein sequence ID" value="GAA0148775.1"/>
    <property type="molecule type" value="Genomic_DNA"/>
</dbReference>
<comment type="caution">
    <text evidence="2">The sequence shown here is derived from an EMBL/GenBank/DDBJ whole genome shotgun (WGS) entry which is preliminary data.</text>
</comment>
<keyword evidence="3" id="KW-1185">Reference proteome</keyword>
<proteinExistence type="predicted"/>
<accession>A0AAV3PEQ3</accession>
<feature type="region of interest" description="Disordered" evidence="1">
    <location>
        <begin position="22"/>
        <end position="73"/>
    </location>
</feature>
<feature type="compositionally biased region" description="Basic and acidic residues" evidence="1">
    <location>
        <begin position="98"/>
        <end position="115"/>
    </location>
</feature>
<reference evidence="2 3" key="1">
    <citation type="submission" date="2024-01" db="EMBL/GenBank/DDBJ databases">
        <title>The complete chloroplast genome sequence of Lithospermum erythrorhizon: insights into the phylogenetic relationship among Boraginaceae species and the maternal lineages of purple gromwells.</title>
        <authorList>
            <person name="Okada T."/>
            <person name="Watanabe K."/>
        </authorList>
    </citation>
    <scope>NUCLEOTIDE SEQUENCE [LARGE SCALE GENOMIC DNA]</scope>
</reference>
<dbReference type="CDD" id="cd00303">
    <property type="entry name" value="retropepsin_like"/>
    <property type="match status" value="1"/>
</dbReference>
<name>A0AAV3PEQ3_LITER</name>